<proteinExistence type="inferred from homology"/>
<accession>A0A443P9N0</accession>
<evidence type="ECO:0000256" key="4">
    <source>
        <dbReference type="ARBA" id="ARBA00038020"/>
    </source>
</evidence>
<evidence type="ECO:0000256" key="2">
    <source>
        <dbReference type="ARBA" id="ARBA00004395"/>
    </source>
</evidence>
<dbReference type="PANTHER" id="PTHR45657:SF50">
    <property type="entry name" value="PHOSPHATIDYLINOSITOL_PHOSPHATIDYLCHOLINE TRANSFER PROTEIN SFH11"/>
    <property type="match status" value="1"/>
</dbReference>
<dbReference type="InterPro" id="IPR001251">
    <property type="entry name" value="CRAL-TRIO_dom"/>
</dbReference>
<dbReference type="InterPro" id="IPR011074">
    <property type="entry name" value="CRAL/TRIO_N_dom"/>
</dbReference>
<evidence type="ECO:0000256" key="1">
    <source>
        <dbReference type="ARBA" id="ARBA00004202"/>
    </source>
</evidence>
<dbReference type="SUPFAM" id="SSF52087">
    <property type="entry name" value="CRAL/TRIO domain"/>
    <property type="match status" value="1"/>
</dbReference>
<dbReference type="SUPFAM" id="SSF46938">
    <property type="entry name" value="CRAL/TRIO N-terminal domain"/>
    <property type="match status" value="1"/>
</dbReference>
<evidence type="ECO:0000256" key="3">
    <source>
        <dbReference type="ARBA" id="ARBA00023034"/>
    </source>
</evidence>
<name>A0A443P9N0_9MAGN</name>
<dbReference type="InterPro" id="IPR051026">
    <property type="entry name" value="PI/PC_transfer"/>
</dbReference>
<feature type="domain" description="CRAL-TRIO" evidence="6">
    <location>
        <begin position="159"/>
        <end position="333"/>
    </location>
</feature>
<evidence type="ECO:0000256" key="5">
    <source>
        <dbReference type="SAM" id="MobiDB-lite"/>
    </source>
</evidence>
<dbReference type="GO" id="GO:0005886">
    <property type="term" value="C:plasma membrane"/>
    <property type="evidence" value="ECO:0007669"/>
    <property type="project" value="UniProtKB-SubCell"/>
</dbReference>
<reference evidence="7 8" key="1">
    <citation type="journal article" date="2019" name="Nat. Plants">
        <title>Stout camphor tree genome fills gaps in understanding of flowering plant genome evolution.</title>
        <authorList>
            <person name="Chaw S.M."/>
            <person name="Liu Y.C."/>
            <person name="Wu Y.W."/>
            <person name="Wang H.Y."/>
            <person name="Lin C.I."/>
            <person name="Wu C.S."/>
            <person name="Ke H.M."/>
            <person name="Chang L.Y."/>
            <person name="Hsu C.Y."/>
            <person name="Yang H.T."/>
            <person name="Sudianto E."/>
            <person name="Hsu M.H."/>
            <person name="Wu K.P."/>
            <person name="Wang L.N."/>
            <person name="Leebens-Mack J.H."/>
            <person name="Tsai I.J."/>
        </authorList>
    </citation>
    <scope>NUCLEOTIDE SEQUENCE [LARGE SCALE GENOMIC DNA]</scope>
    <source>
        <strain evidence="8">cv. Chaw 1501</strain>
        <tissue evidence="7">Young leaves</tissue>
    </source>
</reference>
<feature type="region of interest" description="Disordered" evidence="5">
    <location>
        <begin position="1"/>
        <end position="31"/>
    </location>
</feature>
<comment type="subcellular location">
    <subcellularLocation>
        <location evidence="1">Cell membrane</location>
        <topology evidence="1">Peripheral membrane protein</topology>
    </subcellularLocation>
    <subcellularLocation>
        <location evidence="2">Golgi apparatus membrane</location>
        <topology evidence="2">Peripheral membrane protein</topology>
    </subcellularLocation>
</comment>
<protein>
    <submittedName>
        <fullName evidence="7">CRAL-TRIO domain-containing protein</fullName>
    </submittedName>
</protein>
<evidence type="ECO:0000259" key="6">
    <source>
        <dbReference type="PROSITE" id="PS50191"/>
    </source>
</evidence>
<dbReference type="Pfam" id="PF00650">
    <property type="entry name" value="CRAL_TRIO"/>
    <property type="match status" value="1"/>
</dbReference>
<organism evidence="7 8">
    <name type="scientific">Cinnamomum micranthum f. kanehirae</name>
    <dbReference type="NCBI Taxonomy" id="337451"/>
    <lineage>
        <taxon>Eukaryota</taxon>
        <taxon>Viridiplantae</taxon>
        <taxon>Streptophyta</taxon>
        <taxon>Embryophyta</taxon>
        <taxon>Tracheophyta</taxon>
        <taxon>Spermatophyta</taxon>
        <taxon>Magnoliopsida</taxon>
        <taxon>Magnoliidae</taxon>
        <taxon>Laurales</taxon>
        <taxon>Lauraceae</taxon>
        <taxon>Cinnamomum</taxon>
    </lineage>
</organism>
<dbReference type="STRING" id="337451.A0A443P9N0"/>
<dbReference type="PROSITE" id="PS50191">
    <property type="entry name" value="CRAL_TRIO"/>
    <property type="match status" value="1"/>
</dbReference>
<dbReference type="GO" id="GO:0000139">
    <property type="term" value="C:Golgi membrane"/>
    <property type="evidence" value="ECO:0007669"/>
    <property type="project" value="UniProtKB-SubCell"/>
</dbReference>
<gene>
    <name evidence="7" type="ORF">CKAN_01641900</name>
</gene>
<sequence length="492" mass="55976">MSSNRSANSLVATSGYGNGTGKQSSNHPELKKGRTTLLNLPIEEHFQLRPEPKKQSSLSKLSLNSMKNSFKRFGRSKALQVIFEGPHDPKDEQVVHSFRDVLLKEGQLPEKHDDYHTLLRFLRMRCFDMPKAKDMFLKMLKWREDHCIDTISKDFVFEEYEEVKKCYPHGFHGVDKSGRPLYIERIGLVDLNGLLKVTTVERFLKYHIVEQEKTLNLRYPACSLAAKRHIASTTAILDVKGVNKNNFSKPARDLFTEIQKIDSNYYPETLHQLFIINAGSGFRVLWQALKAFLEARTVAKIHVLGSKYHSKLLEFIDRSNLPKVLGGDCTCSDYGDCLLKDIGPWNNPEITGILEAILVKEKHSGNEVTSSMSFKEALENFDEETNFKSEGTNNLLLEEENNDDTYNSDLNEIGTKEDGGLEQRAQSNYVAELLSQKMLGLESGVKDTKMMLQSVLSKQDEIGKEILLLKKMVSSITKEYREVKVQSGDRIV</sequence>
<dbReference type="InterPro" id="IPR036865">
    <property type="entry name" value="CRAL-TRIO_dom_sf"/>
</dbReference>
<dbReference type="SMART" id="SM01100">
    <property type="entry name" value="CRAL_TRIO_N"/>
    <property type="match status" value="1"/>
</dbReference>
<comment type="similarity">
    <text evidence="4">Belongs to the SFH family.</text>
</comment>
<dbReference type="InterPro" id="IPR036273">
    <property type="entry name" value="CRAL/TRIO_N_dom_sf"/>
</dbReference>
<dbReference type="CDD" id="cd00170">
    <property type="entry name" value="SEC14"/>
    <property type="match status" value="1"/>
</dbReference>
<keyword evidence="8" id="KW-1185">Reference proteome</keyword>
<feature type="compositionally biased region" description="Polar residues" evidence="5">
    <location>
        <begin position="1"/>
        <end position="12"/>
    </location>
</feature>
<dbReference type="Gene3D" id="1.10.8.20">
    <property type="entry name" value="N-terminal domain of phosphatidylinositol transfer protein sec14p"/>
    <property type="match status" value="1"/>
</dbReference>
<dbReference type="OrthoDB" id="1434354at2759"/>
<dbReference type="AlphaFoldDB" id="A0A443P9N0"/>
<dbReference type="SMART" id="SM00516">
    <property type="entry name" value="SEC14"/>
    <property type="match status" value="1"/>
</dbReference>
<evidence type="ECO:0000313" key="7">
    <source>
        <dbReference type="EMBL" id="RWR87477.1"/>
    </source>
</evidence>
<comment type="caution">
    <text evidence="7">The sequence shown here is derived from an EMBL/GenBank/DDBJ whole genome shotgun (WGS) entry which is preliminary data.</text>
</comment>
<dbReference type="Proteomes" id="UP000283530">
    <property type="component" value="Unassembled WGS sequence"/>
</dbReference>
<dbReference type="PANTHER" id="PTHR45657">
    <property type="entry name" value="CRAL-TRIO DOMAIN-CONTAINING PROTEIN YKL091C-RELATED"/>
    <property type="match status" value="1"/>
</dbReference>
<dbReference type="EMBL" id="QPKB01000006">
    <property type="protein sequence ID" value="RWR87477.1"/>
    <property type="molecule type" value="Genomic_DNA"/>
</dbReference>
<evidence type="ECO:0000313" key="8">
    <source>
        <dbReference type="Proteomes" id="UP000283530"/>
    </source>
</evidence>
<dbReference type="Gene3D" id="3.40.525.10">
    <property type="entry name" value="CRAL-TRIO lipid binding domain"/>
    <property type="match status" value="1"/>
</dbReference>
<keyword evidence="3" id="KW-0333">Golgi apparatus</keyword>